<keyword evidence="3" id="KW-0812">Transmembrane</keyword>
<comment type="subcellular location">
    <subcellularLocation>
        <location evidence="1">Membrane</location>
        <topology evidence="1">Multi-pass membrane protein</topology>
    </subcellularLocation>
</comment>
<keyword evidence="6" id="KW-0560">Oxidoreductase</keyword>
<dbReference type="AlphaFoldDB" id="A0A8H4LTK0"/>
<dbReference type="Proteomes" id="UP000557566">
    <property type="component" value="Unassembled WGS sequence"/>
</dbReference>
<keyword evidence="5" id="KW-1133">Transmembrane helix</keyword>
<dbReference type="FunFam" id="3.40.50.720:FF:000131">
    <property type="entry name" value="Short-chain dehydrogenase/reductase 3"/>
    <property type="match status" value="1"/>
</dbReference>
<comment type="similarity">
    <text evidence="2 12">Belongs to the short-chain dehydrogenases/reductases (SDR) family.</text>
</comment>
<dbReference type="InterPro" id="IPR002347">
    <property type="entry name" value="SDR_fam"/>
</dbReference>
<evidence type="ECO:0000256" key="1">
    <source>
        <dbReference type="ARBA" id="ARBA00004141"/>
    </source>
</evidence>
<keyword evidence="7" id="KW-0443">Lipid metabolism</keyword>
<dbReference type="GO" id="GO:0052650">
    <property type="term" value="F:all-trans-retinol dehydrogenase (NADP+) activity"/>
    <property type="evidence" value="ECO:0007669"/>
    <property type="project" value="UniProtKB-ARBA"/>
</dbReference>
<evidence type="ECO:0000313" key="13">
    <source>
        <dbReference type="EMBL" id="KAF4505100.1"/>
    </source>
</evidence>
<dbReference type="Pfam" id="PF00106">
    <property type="entry name" value="adh_short"/>
    <property type="match status" value="1"/>
</dbReference>
<organism evidence="13 14">
    <name type="scientific">Ophiocordyceps sinensis</name>
    <dbReference type="NCBI Taxonomy" id="72228"/>
    <lineage>
        <taxon>Eukaryota</taxon>
        <taxon>Fungi</taxon>
        <taxon>Dikarya</taxon>
        <taxon>Ascomycota</taxon>
        <taxon>Pezizomycotina</taxon>
        <taxon>Sordariomycetes</taxon>
        <taxon>Hypocreomycetidae</taxon>
        <taxon>Hypocreales</taxon>
        <taxon>Ophiocordycipitaceae</taxon>
        <taxon>Ophiocordyceps</taxon>
    </lineage>
</organism>
<dbReference type="GO" id="GO:0016020">
    <property type="term" value="C:membrane"/>
    <property type="evidence" value="ECO:0007669"/>
    <property type="project" value="UniProtKB-SubCell"/>
</dbReference>
<evidence type="ECO:0000256" key="3">
    <source>
        <dbReference type="ARBA" id="ARBA00022692"/>
    </source>
</evidence>
<evidence type="ECO:0000256" key="12">
    <source>
        <dbReference type="RuleBase" id="RU000363"/>
    </source>
</evidence>
<keyword evidence="4" id="KW-0521">NADP</keyword>
<dbReference type="SUPFAM" id="SSF51735">
    <property type="entry name" value="NAD(P)-binding Rossmann-fold domains"/>
    <property type="match status" value="1"/>
</dbReference>
<gene>
    <name evidence="13" type="ORF">G6O67_007083</name>
</gene>
<evidence type="ECO:0000256" key="8">
    <source>
        <dbReference type="ARBA" id="ARBA00023136"/>
    </source>
</evidence>
<proteinExistence type="inferred from homology"/>
<evidence type="ECO:0000256" key="5">
    <source>
        <dbReference type="ARBA" id="ARBA00022989"/>
    </source>
</evidence>
<dbReference type="PRINTS" id="PR00081">
    <property type="entry name" value="GDHRDH"/>
</dbReference>
<evidence type="ECO:0000256" key="10">
    <source>
        <dbReference type="ARBA" id="ARBA00068717"/>
    </source>
</evidence>
<evidence type="ECO:0000256" key="7">
    <source>
        <dbReference type="ARBA" id="ARBA00023098"/>
    </source>
</evidence>
<evidence type="ECO:0000256" key="4">
    <source>
        <dbReference type="ARBA" id="ARBA00022857"/>
    </source>
</evidence>
<dbReference type="EMBL" id="JAAVMX010000008">
    <property type="protein sequence ID" value="KAF4505100.1"/>
    <property type="molecule type" value="Genomic_DNA"/>
</dbReference>
<keyword evidence="8" id="KW-0472">Membrane</keyword>
<evidence type="ECO:0000256" key="9">
    <source>
        <dbReference type="ARBA" id="ARBA00059620"/>
    </source>
</evidence>
<dbReference type="InterPro" id="IPR020904">
    <property type="entry name" value="Sc_DH/Rdtase_CS"/>
</dbReference>
<accession>A0A8H4LTK0</accession>
<dbReference type="InterPro" id="IPR036291">
    <property type="entry name" value="NAD(P)-bd_dom_sf"/>
</dbReference>
<name>A0A8H4LTK0_9HYPO</name>
<dbReference type="PANTHER" id="PTHR24322">
    <property type="entry name" value="PKSB"/>
    <property type="match status" value="1"/>
</dbReference>
<dbReference type="CDD" id="cd05339">
    <property type="entry name" value="17beta-HSDXI-like_SDR_c"/>
    <property type="match status" value="1"/>
</dbReference>
<comment type="function">
    <text evidence="9">Catalyzes the reduction of all-trans-retinal to all-trans-retinol in the presence of NADPH.</text>
</comment>
<dbReference type="OrthoDB" id="10253736at2759"/>
<reference evidence="13 14" key="1">
    <citation type="journal article" date="2020" name="Genome Biol. Evol.">
        <title>A new high-quality draft genome assembly of the Chinese cordyceps Ophiocordyceps sinensis.</title>
        <authorList>
            <person name="Shu R."/>
            <person name="Zhang J."/>
            <person name="Meng Q."/>
            <person name="Zhang H."/>
            <person name="Zhou G."/>
            <person name="Li M."/>
            <person name="Wu P."/>
            <person name="Zhao Y."/>
            <person name="Chen C."/>
            <person name="Qin Q."/>
        </authorList>
    </citation>
    <scope>NUCLEOTIDE SEQUENCE [LARGE SCALE GENOMIC DNA]</scope>
    <source>
        <strain evidence="13 14">IOZ07</strain>
    </source>
</reference>
<evidence type="ECO:0000313" key="14">
    <source>
        <dbReference type="Proteomes" id="UP000557566"/>
    </source>
</evidence>
<dbReference type="PRINTS" id="PR00080">
    <property type="entry name" value="SDRFAMILY"/>
</dbReference>
<dbReference type="Gene3D" id="3.40.50.720">
    <property type="entry name" value="NAD(P)-binding Rossmann-like Domain"/>
    <property type="match status" value="1"/>
</dbReference>
<comment type="caution">
    <text evidence="13">The sequence shown here is derived from an EMBL/GenBank/DDBJ whole genome shotgun (WGS) entry which is preliminary data.</text>
</comment>
<sequence length="323" mass="35458">MWETARSGLYAFIKAMVSRLATNVTTRVPQPTGFKTASGVLLVLGITYGLNKAINSYALGHRRATDVWDWTREIVVVTGGSSGIGELIVRRLAQRGIKVVIIDINPPQDALLPGVRFYEADVSSPDAVGRAAERIRQDVGEPTVLINNAGIAMAVSILESTRDQIQRTFDVNTVSHFWLVKEFLPAMIKHNHGHVITMASVASFIVIADIVCYSCAKASAMAFHEGLGQELKHIYEARNIRTSIVHPYWVRTPMTAELVAGPGFKDAVLDPEQVAAAVVKQVLGGRSGQVVMPARCMIVAYSRAFPAWLQEWMRDSKAGIYRK</sequence>
<evidence type="ECO:0000256" key="11">
    <source>
        <dbReference type="ARBA" id="ARBA00082544"/>
    </source>
</evidence>
<protein>
    <recommendedName>
        <fullName evidence="10">Short-chain dehydrogenase/reductase 3</fullName>
    </recommendedName>
    <alternativeName>
        <fullName evidence="11">Retinal short-chain dehydrogenase/reductase 1</fullName>
    </alternativeName>
</protein>
<keyword evidence="14" id="KW-1185">Reference proteome</keyword>
<dbReference type="PANTHER" id="PTHR24322:SF736">
    <property type="entry name" value="RETINOL DEHYDROGENASE 10"/>
    <property type="match status" value="1"/>
</dbReference>
<evidence type="ECO:0000256" key="2">
    <source>
        <dbReference type="ARBA" id="ARBA00006484"/>
    </source>
</evidence>
<evidence type="ECO:0000256" key="6">
    <source>
        <dbReference type="ARBA" id="ARBA00023002"/>
    </source>
</evidence>
<dbReference type="PROSITE" id="PS00061">
    <property type="entry name" value="ADH_SHORT"/>
    <property type="match status" value="1"/>
</dbReference>